<dbReference type="InterPro" id="IPR037359">
    <property type="entry name" value="NST/OST"/>
</dbReference>
<name>A0A7S4KR35_GUITH</name>
<evidence type="ECO:0000256" key="2">
    <source>
        <dbReference type="ARBA" id="ARBA00022679"/>
    </source>
</evidence>
<dbReference type="Gene3D" id="3.40.50.300">
    <property type="entry name" value="P-loop containing nucleotide triphosphate hydrolases"/>
    <property type="match status" value="1"/>
</dbReference>
<dbReference type="GO" id="GO:0008146">
    <property type="term" value="F:sulfotransferase activity"/>
    <property type="evidence" value="ECO:0007669"/>
    <property type="project" value="InterPro"/>
</dbReference>
<dbReference type="AlphaFoldDB" id="A0A7S4KR35"/>
<dbReference type="SUPFAM" id="SSF52540">
    <property type="entry name" value="P-loop containing nucleoside triphosphate hydrolases"/>
    <property type="match status" value="1"/>
</dbReference>
<dbReference type="GO" id="GO:0009507">
    <property type="term" value="C:chloroplast"/>
    <property type="evidence" value="ECO:0007669"/>
    <property type="project" value="UniProtKB-SubCell"/>
</dbReference>
<dbReference type="PANTHER" id="PTHR10605:SF56">
    <property type="entry name" value="BIFUNCTIONAL HEPARAN SULFATE N-DEACETYLASE_N-SULFOTRANSFERASE"/>
    <property type="match status" value="1"/>
</dbReference>
<proteinExistence type="predicted"/>
<dbReference type="InterPro" id="IPR000863">
    <property type="entry name" value="Sulfotransferase_dom"/>
</dbReference>
<organism evidence="5">
    <name type="scientific">Guillardia theta</name>
    <name type="common">Cryptophyte</name>
    <name type="synonym">Cryptomonas phi</name>
    <dbReference type="NCBI Taxonomy" id="55529"/>
    <lineage>
        <taxon>Eukaryota</taxon>
        <taxon>Cryptophyceae</taxon>
        <taxon>Pyrenomonadales</taxon>
        <taxon>Geminigeraceae</taxon>
        <taxon>Guillardia</taxon>
    </lineage>
</organism>
<sequence length="432" mass="50076">MASRLALLRRMEELRWREVHERDEADKQNLAILKREVQADGDGTDGMKEKSEDLLLRLFSVQSLRTYMPHWLFSDSKESVKGWKERIVEESDELLKLVNRKFRPDFMLLGSSKCGTSSVIRYLLAVPEVSLASRVGMIETQEEIQDVSDEGNFDPLETHIFDQKVEFSPVELMRAQCIAYSSRLQEGQGASASMLAHYTPHYIYHPMTPYNLERLFGSEHNIRFLVMLREPVARAVSSYYFKVKTERESRTLAEAISAGIQYHTNMRHKIVSECGLDHDAEVVCLEDAEPALGREEMVQKLKEIYIDKTLPDCPPLHDPNLFNDHVGKGVYHEQLRRWMHIFPKERFYVCTLEEFSQDPVGKLSEMLSHIGMSEEDIRKSRSVLEQTVQKKWNVTQSSSSSADQEVLEQLKAFYAPHNEKLFQLLGRRLWGM</sequence>
<keyword evidence="3" id="KW-0325">Glycoprotein</keyword>
<evidence type="ECO:0000313" key="5">
    <source>
        <dbReference type="EMBL" id="CAE2302854.1"/>
    </source>
</evidence>
<evidence type="ECO:0000256" key="1">
    <source>
        <dbReference type="ARBA" id="ARBA00004229"/>
    </source>
</evidence>
<dbReference type="InterPro" id="IPR027417">
    <property type="entry name" value="P-loop_NTPase"/>
</dbReference>
<accession>A0A7S4KR35</accession>
<dbReference type="EMBL" id="HBKN01021575">
    <property type="protein sequence ID" value="CAE2302854.1"/>
    <property type="molecule type" value="Transcribed_RNA"/>
</dbReference>
<reference evidence="5" key="1">
    <citation type="submission" date="2021-01" db="EMBL/GenBank/DDBJ databases">
        <authorList>
            <person name="Corre E."/>
            <person name="Pelletier E."/>
            <person name="Niang G."/>
            <person name="Scheremetjew M."/>
            <person name="Finn R."/>
            <person name="Kale V."/>
            <person name="Holt S."/>
            <person name="Cochrane G."/>
            <person name="Meng A."/>
            <person name="Brown T."/>
            <person name="Cohen L."/>
        </authorList>
    </citation>
    <scope>NUCLEOTIDE SEQUENCE</scope>
    <source>
        <strain evidence="5">CCMP 2712</strain>
    </source>
</reference>
<dbReference type="Pfam" id="PF00685">
    <property type="entry name" value="Sulfotransfer_1"/>
    <property type="match status" value="1"/>
</dbReference>
<comment type="subcellular location">
    <subcellularLocation>
        <location evidence="1">Plastid</location>
        <location evidence="1">Chloroplast</location>
    </subcellularLocation>
</comment>
<dbReference type="PANTHER" id="PTHR10605">
    <property type="entry name" value="HEPARAN SULFATE SULFOTRANSFERASE"/>
    <property type="match status" value="1"/>
</dbReference>
<evidence type="ECO:0000256" key="3">
    <source>
        <dbReference type="ARBA" id="ARBA00023180"/>
    </source>
</evidence>
<evidence type="ECO:0000259" key="4">
    <source>
        <dbReference type="Pfam" id="PF00685"/>
    </source>
</evidence>
<keyword evidence="2" id="KW-0808">Transferase</keyword>
<feature type="domain" description="Sulfotransferase" evidence="4">
    <location>
        <begin position="104"/>
        <end position="402"/>
    </location>
</feature>
<gene>
    <name evidence="5" type="ORF">GTHE00462_LOCUS16954</name>
</gene>
<protein>
    <recommendedName>
        <fullName evidence="4">Sulfotransferase domain-containing protein</fullName>
    </recommendedName>
</protein>